<keyword evidence="2" id="KW-1185">Reference proteome</keyword>
<name>A0A225DXZ2_9BACT</name>
<comment type="caution">
    <text evidence="1">The sequence shown here is derived from an EMBL/GenBank/DDBJ whole genome shotgun (WGS) entry which is preliminary data.</text>
</comment>
<protein>
    <submittedName>
        <fullName evidence="1">Uncharacterized protein</fullName>
    </submittedName>
</protein>
<dbReference type="RefSeq" id="WP_088255329.1">
    <property type="nucleotide sequence ID" value="NZ_NIDE01000005.1"/>
</dbReference>
<dbReference type="OrthoDB" id="296629at2"/>
<proteinExistence type="predicted"/>
<evidence type="ECO:0000313" key="1">
    <source>
        <dbReference type="EMBL" id="OWK42119.1"/>
    </source>
</evidence>
<evidence type="ECO:0000313" key="2">
    <source>
        <dbReference type="Proteomes" id="UP000214646"/>
    </source>
</evidence>
<sequence length="94" mass="10552">MIEKVYVVGAYVSNEDPLLRVHAFIPLVTEHKTLEEAVAAVEVDYRKSHAPATDITFVVYRSEKGDAIVEVNRGGPFNDDGFYKIALVEVERDQ</sequence>
<gene>
    <name evidence="1" type="ORF">FRUB_04197</name>
</gene>
<reference evidence="2" key="1">
    <citation type="submission" date="2017-06" db="EMBL/GenBank/DDBJ databases">
        <title>Genome analysis of Fimbriiglobus ruber SP5, the first member of the order Planctomycetales with confirmed chitinolytic capability.</title>
        <authorList>
            <person name="Ravin N.V."/>
            <person name="Rakitin A.L."/>
            <person name="Ivanova A.A."/>
            <person name="Beletsky A.V."/>
            <person name="Kulichevskaya I.S."/>
            <person name="Mardanov A.V."/>
            <person name="Dedysh S.N."/>
        </authorList>
    </citation>
    <scope>NUCLEOTIDE SEQUENCE [LARGE SCALE GENOMIC DNA]</scope>
    <source>
        <strain evidence="2">SP5</strain>
    </source>
</reference>
<accession>A0A225DXZ2</accession>
<dbReference type="Proteomes" id="UP000214646">
    <property type="component" value="Unassembled WGS sequence"/>
</dbReference>
<organism evidence="1 2">
    <name type="scientific">Fimbriiglobus ruber</name>
    <dbReference type="NCBI Taxonomy" id="1908690"/>
    <lineage>
        <taxon>Bacteria</taxon>
        <taxon>Pseudomonadati</taxon>
        <taxon>Planctomycetota</taxon>
        <taxon>Planctomycetia</taxon>
        <taxon>Gemmatales</taxon>
        <taxon>Gemmataceae</taxon>
        <taxon>Fimbriiglobus</taxon>
    </lineage>
</organism>
<dbReference type="EMBL" id="NIDE01000005">
    <property type="protein sequence ID" value="OWK42119.1"/>
    <property type="molecule type" value="Genomic_DNA"/>
</dbReference>
<dbReference type="AlphaFoldDB" id="A0A225DXZ2"/>